<sequence length="154" mass="17657">MAVQSIKELALNVPMNMQSEMTACVAVLALNDDLKGQLLEMGICEVLIPLTNSPSSEVQATVQRRSVTCRSKPTHAMRLTITWHSMMCGTSQRAACMHRYLYRFLTSSDATFQYIDHCASYGIQWYVTLIFSNARNCSWMTDAFRRRRRFSTRQ</sequence>
<accession>A0ABR3JQI9</accession>
<evidence type="ECO:0000313" key="2">
    <source>
        <dbReference type="Proteomes" id="UP001556367"/>
    </source>
</evidence>
<name>A0ABR3JQI9_9AGAR</name>
<protein>
    <submittedName>
        <fullName evidence="1">Uncharacterized protein</fullName>
    </submittedName>
</protein>
<reference evidence="2" key="1">
    <citation type="submission" date="2024-06" db="EMBL/GenBank/DDBJ databases">
        <title>Multi-omics analyses provide insights into the biosynthesis of the anticancer antibiotic pleurotin in Hohenbuehelia grisea.</title>
        <authorList>
            <person name="Weaver J.A."/>
            <person name="Alberti F."/>
        </authorList>
    </citation>
    <scope>NUCLEOTIDE SEQUENCE [LARGE SCALE GENOMIC DNA]</scope>
    <source>
        <strain evidence="2">T-177</strain>
    </source>
</reference>
<dbReference type="Proteomes" id="UP001556367">
    <property type="component" value="Unassembled WGS sequence"/>
</dbReference>
<comment type="caution">
    <text evidence="1">The sequence shown here is derived from an EMBL/GenBank/DDBJ whole genome shotgun (WGS) entry which is preliminary data.</text>
</comment>
<gene>
    <name evidence="1" type="ORF">HGRIS_001120</name>
</gene>
<organism evidence="1 2">
    <name type="scientific">Hohenbuehelia grisea</name>
    <dbReference type="NCBI Taxonomy" id="104357"/>
    <lineage>
        <taxon>Eukaryota</taxon>
        <taxon>Fungi</taxon>
        <taxon>Dikarya</taxon>
        <taxon>Basidiomycota</taxon>
        <taxon>Agaricomycotina</taxon>
        <taxon>Agaricomycetes</taxon>
        <taxon>Agaricomycetidae</taxon>
        <taxon>Agaricales</taxon>
        <taxon>Pleurotineae</taxon>
        <taxon>Pleurotaceae</taxon>
        <taxon>Hohenbuehelia</taxon>
    </lineage>
</organism>
<proteinExistence type="predicted"/>
<keyword evidence="2" id="KW-1185">Reference proteome</keyword>
<evidence type="ECO:0000313" key="1">
    <source>
        <dbReference type="EMBL" id="KAL0957311.1"/>
    </source>
</evidence>
<dbReference type="EMBL" id="JASNQZ010000005">
    <property type="protein sequence ID" value="KAL0957311.1"/>
    <property type="molecule type" value="Genomic_DNA"/>
</dbReference>